<dbReference type="PROSITE" id="PS50231">
    <property type="entry name" value="RICIN_B_LECTIN"/>
    <property type="match status" value="1"/>
</dbReference>
<reference evidence="6" key="1">
    <citation type="submission" date="2015-10" db="EMBL/GenBank/DDBJ databases">
        <authorList>
            <person name="Ju K.-S."/>
            <person name="Doroghazi J.R."/>
            <person name="Metcalf W.W."/>
        </authorList>
    </citation>
    <scope>NUCLEOTIDE SEQUENCE [LARGE SCALE GENOMIC DNA]</scope>
    <source>
        <strain evidence="6">NRRL 3151</strain>
    </source>
</reference>
<feature type="region of interest" description="Disordered" evidence="2">
    <location>
        <begin position="1356"/>
        <end position="1437"/>
    </location>
</feature>
<dbReference type="RefSeq" id="WP_062701620.1">
    <property type="nucleotide sequence ID" value="NZ_LLZG01000070.1"/>
</dbReference>
<feature type="region of interest" description="Disordered" evidence="2">
    <location>
        <begin position="1"/>
        <end position="23"/>
    </location>
</feature>
<dbReference type="Gene3D" id="2.180.10.10">
    <property type="entry name" value="RHS repeat-associated core"/>
    <property type="match status" value="3"/>
</dbReference>
<dbReference type="Pfam" id="PF25023">
    <property type="entry name" value="TEN_YD-shell"/>
    <property type="match status" value="1"/>
</dbReference>
<protein>
    <submittedName>
        <fullName evidence="5">Uncharacterized protein</fullName>
    </submittedName>
</protein>
<dbReference type="InterPro" id="IPR000772">
    <property type="entry name" value="Ricin_B_lectin"/>
</dbReference>
<dbReference type="Pfam" id="PF07591">
    <property type="entry name" value="PT-HINT"/>
    <property type="match status" value="1"/>
</dbReference>
<dbReference type="PROSITE" id="PS50817">
    <property type="entry name" value="INTEIN_N_TER"/>
    <property type="match status" value="1"/>
</dbReference>
<dbReference type="CDD" id="cd23451">
    <property type="entry name" value="beta-trefoil_Ricin_laminarinase"/>
    <property type="match status" value="1"/>
</dbReference>
<dbReference type="InterPro" id="IPR035992">
    <property type="entry name" value="Ricin_B-like_lectins"/>
</dbReference>
<accession>A0A0X3V7W5</accession>
<dbReference type="NCBIfam" id="TIGR03696">
    <property type="entry name" value="Rhs_assc_core"/>
    <property type="match status" value="1"/>
</dbReference>
<keyword evidence="1" id="KW-0677">Repeat</keyword>
<dbReference type="SMART" id="SM00306">
    <property type="entry name" value="HintN"/>
    <property type="match status" value="1"/>
</dbReference>
<dbReference type="InterPro" id="IPR050708">
    <property type="entry name" value="T6SS_VgrG/RHS"/>
</dbReference>
<feature type="compositionally biased region" description="Basic and acidic residues" evidence="2">
    <location>
        <begin position="1356"/>
        <end position="1365"/>
    </location>
</feature>
<dbReference type="GO" id="GO:0016539">
    <property type="term" value="P:intein-mediated protein splicing"/>
    <property type="evidence" value="ECO:0007669"/>
    <property type="project" value="InterPro"/>
</dbReference>
<dbReference type="Pfam" id="PF05593">
    <property type="entry name" value="RHS_repeat"/>
    <property type="match status" value="1"/>
</dbReference>
<dbReference type="Gene3D" id="2.170.16.10">
    <property type="entry name" value="Hedgehog/Intein (Hint) domain"/>
    <property type="match status" value="1"/>
</dbReference>
<dbReference type="Pfam" id="PF00652">
    <property type="entry name" value="Ricin_B_lectin"/>
    <property type="match status" value="1"/>
</dbReference>
<evidence type="ECO:0000256" key="1">
    <source>
        <dbReference type="ARBA" id="ARBA00022737"/>
    </source>
</evidence>
<dbReference type="SMART" id="SM00458">
    <property type="entry name" value="RICIN"/>
    <property type="match status" value="1"/>
</dbReference>
<dbReference type="EMBL" id="LLZG01000070">
    <property type="protein sequence ID" value="KUL40871.1"/>
    <property type="molecule type" value="Genomic_DNA"/>
</dbReference>
<dbReference type="InterPro" id="IPR003587">
    <property type="entry name" value="Hint_dom_N"/>
</dbReference>
<dbReference type="InterPro" id="IPR036844">
    <property type="entry name" value="Hint_dom_sf"/>
</dbReference>
<comment type="caution">
    <text evidence="5">The sequence shown here is derived from an EMBL/GenBank/DDBJ whole genome shotgun (WGS) entry which is preliminary data.</text>
</comment>
<organism evidence="5 6">
    <name type="scientific">Streptomyces regalis</name>
    <dbReference type="NCBI Taxonomy" id="68262"/>
    <lineage>
        <taxon>Bacteria</taxon>
        <taxon>Bacillati</taxon>
        <taxon>Actinomycetota</taxon>
        <taxon>Actinomycetes</taxon>
        <taxon>Kitasatosporales</taxon>
        <taxon>Streptomycetaceae</taxon>
        <taxon>Streptomyces</taxon>
    </lineage>
</organism>
<dbReference type="InterPro" id="IPR006141">
    <property type="entry name" value="Intein_N"/>
</dbReference>
<dbReference type="InterPro" id="IPR056823">
    <property type="entry name" value="TEN-like_YD-shell"/>
</dbReference>
<evidence type="ECO:0000259" key="3">
    <source>
        <dbReference type="SMART" id="SM00306"/>
    </source>
</evidence>
<proteinExistence type="predicted"/>
<feature type="compositionally biased region" description="Gly residues" evidence="2">
    <location>
        <begin position="1418"/>
        <end position="1428"/>
    </location>
</feature>
<feature type="compositionally biased region" description="Basic and acidic residues" evidence="2">
    <location>
        <begin position="1402"/>
        <end position="1417"/>
    </location>
</feature>
<dbReference type="CDD" id="cd00081">
    <property type="entry name" value="Hint"/>
    <property type="match status" value="1"/>
</dbReference>
<name>A0A0X3V7W5_9ACTN</name>
<keyword evidence="6" id="KW-1185">Reference proteome</keyword>
<evidence type="ECO:0000313" key="6">
    <source>
        <dbReference type="Proteomes" id="UP000053923"/>
    </source>
</evidence>
<dbReference type="InterPro" id="IPR022385">
    <property type="entry name" value="Rhs_assc_core"/>
</dbReference>
<evidence type="ECO:0000256" key="2">
    <source>
        <dbReference type="SAM" id="MobiDB-lite"/>
    </source>
</evidence>
<feature type="domain" description="Hint" evidence="3">
    <location>
        <begin position="1431"/>
        <end position="1533"/>
    </location>
</feature>
<dbReference type="InterPro" id="IPR032722">
    <property type="entry name" value="Deaminase_XOO_2897"/>
</dbReference>
<dbReference type="PANTHER" id="PTHR32305:SF17">
    <property type="entry name" value="TRNA NUCLEASE WAPA"/>
    <property type="match status" value="1"/>
</dbReference>
<dbReference type="PANTHER" id="PTHR32305">
    <property type="match status" value="1"/>
</dbReference>
<evidence type="ECO:0000313" key="5">
    <source>
        <dbReference type="EMBL" id="KUL40871.1"/>
    </source>
</evidence>
<feature type="domain" description="Ricin B lectin" evidence="4">
    <location>
        <begin position="933"/>
        <end position="1064"/>
    </location>
</feature>
<dbReference type="SUPFAM" id="SSF50370">
    <property type="entry name" value="Ricin B-like lectins"/>
    <property type="match status" value="1"/>
</dbReference>
<dbReference type="Proteomes" id="UP000053923">
    <property type="component" value="Unassembled WGS sequence"/>
</dbReference>
<sequence>MRTITGDTSASTVAPSKSTQAGMTETRYFRGMHGVPLPDGTTRSETVTDSTGATISTDKEQYAGRVAETLTYTKNGGDLLTRTVDYPTSTLLATRSRSGGIPDLKAYRVQDSHSISVTRSSGTGDDTRTWRTLETVNTHEDIYGLPTQVESQGDTGRTGDETCTVMSYVHNTAKHLIGLPAQTLTTAGTCAAAATATAADWIDGSRVGYDGATTFSATAVPSSPNATITWAPTGAGGGWVKDGEVAYDSYGRTTATWDAKGNKSTTTYRPDKGQVYEIETTNALLQSEITTIEPGRGVSLADQDVNGRTTTYTYDSLGRATQVWSPTRSTSKSPSAKFTYDTTIGQPVSITTEALSHEGAYETSTVIYDGLGRERQKQEPAVGGGRLITDVLYSANGTIKQTNNAYFATGDPKTQLFELASDYQVPNATLYAYDGLGRTLTETPYLNGTEVPAKATRYEYGYDYSTVIPPQGGAAQRTWSDALGRTVRVDTFTDALRAAHRATTYTYDARGDRVEAKDSEGNLWTWKYDARGREIESVDPDAGKTTTAYDVLDRPELVTDQNAAVYTLYDELSRPTEQHLGSATGTMLSKTVYDTLIGGVGLPTSQTRYYSDGQAYTTSVTGYTADYQPTGQKISIPESVAMSYGLEKDYAYSFEYSESGLVEAVNLPRVGTLPAERLVIRYNEDGLPVSTSGLAWYTSQTSYSPYGQVLRTVSGENPNRVWTTNLFDEATGELTRSIVDRESTSDTTAVTGHRVNSRTYAYDPAGNVTSMADTSNSVTDRQCFTYDALGQLTEAWTAPSSCTATGKTTAAPKYSDGTTNVTAANSGYWQSYKYDALGNRETLVEHDPGLDTTKDATTTYAYGKADGTQPHTLTGMSSTFKADSGATVTKATTLTYDAAGNTKTRTYDGSEQALTWTYDGQVETITGFGENGSGAWLGLANKCLDLSGSSTTAGTALQLYSCNGSKAQKLRIDSASSADPATGALKVLGKCVVPSGGGTANGTAIVIADCTGAAGQQWTATSTNTLKHVSSGKCLDVPSSNSADGTDLQLYTCNGSSAQTWAPDKATKYIYGGDGQRLMAISSTERTLYLGESTISVNASGGPAYTERYYSQPGAPTVMRHAQGSGASELSVQITDQNGTAYANVALTSGNKVKFSKTDPFGVERSESSSWRSHQGYIGGDEDASSGLIHLGFREYDPSTGRFLSPDPVLDLADPVQMNGYVYCENNPVTFADPSGLASEGGGLEEYGGPSASAEAWAKSTLNTSISDVILSVGWAALKQFVGWDDVVACFSRGDLWACGSMVAGAIPWTKVAKIPGVLKAAARIAGAINALMKAKEKARKIIELAKKARELARKAKEAKRKAAERAAQLKKKAKESLTRQNKKAAQKTGNAAQKTQKVAAKKAEAKPRQAKAKDESSGGGKGEGNGPGECNSFVPGTKVLMADGTAKPIEDVENGDKVLATDPETGETAVETVSAEITGEGVKRLVKVTIATEEGTTAEITATDGHPFWVPELGEWVDATDLTAGEWLRTSAGTYVQITAIERWTAPQATVHNLTVSDLHTYYVQAGDTSLLVHNDNCQVGPEVGSQVDYDSNDELVRATQAARVAAGKTRGKGGNWGAARLHDGTIITGRSGGGLHTEQDLIQKAGGADNIKDLYSERAPCAARCQPLVSGINVTWSFRWNGATGAETKAIRARTNASLKGAVNALF</sequence>
<evidence type="ECO:0000259" key="4">
    <source>
        <dbReference type="SMART" id="SM00458"/>
    </source>
</evidence>
<dbReference type="InterPro" id="IPR031325">
    <property type="entry name" value="RHS_repeat"/>
</dbReference>
<dbReference type="Pfam" id="PF14440">
    <property type="entry name" value="XOO_2897-deam"/>
    <property type="match status" value="1"/>
</dbReference>
<gene>
    <name evidence="5" type="ORF">ADL12_12545</name>
</gene>
<dbReference type="SUPFAM" id="SSF51294">
    <property type="entry name" value="Hedgehog/intein (Hint) domain"/>
    <property type="match status" value="1"/>
</dbReference>